<comment type="caution">
    <text evidence="2">The sequence shown here is derived from an EMBL/GenBank/DDBJ whole genome shotgun (WGS) entry which is preliminary data.</text>
</comment>
<feature type="chain" id="PRO_5026136685" evidence="1">
    <location>
        <begin position="26"/>
        <end position="370"/>
    </location>
</feature>
<evidence type="ECO:0000313" key="3">
    <source>
        <dbReference type="Proteomes" id="UP000431264"/>
    </source>
</evidence>
<reference evidence="3" key="1">
    <citation type="submission" date="2019-05" db="EMBL/GenBank/DDBJ databases">
        <title>Flavobacterium profundi sp. nov., isolated from a deep-sea seamount.</title>
        <authorList>
            <person name="Zhang D.-C."/>
        </authorList>
    </citation>
    <scope>NUCLEOTIDE SEQUENCE [LARGE SCALE GENOMIC DNA]</scope>
    <source>
        <strain evidence="3">TP390</strain>
    </source>
</reference>
<protein>
    <submittedName>
        <fullName evidence="2">DUF3103 family protein</fullName>
    </submittedName>
</protein>
<name>A0A6I4IX97_9FLAO</name>
<dbReference type="InterPro" id="IPR021452">
    <property type="entry name" value="DUF3103"/>
</dbReference>
<evidence type="ECO:0000256" key="1">
    <source>
        <dbReference type="SAM" id="SignalP"/>
    </source>
</evidence>
<dbReference type="Proteomes" id="UP000431264">
    <property type="component" value="Unassembled WGS sequence"/>
</dbReference>
<evidence type="ECO:0000313" key="2">
    <source>
        <dbReference type="EMBL" id="MVO11008.1"/>
    </source>
</evidence>
<dbReference type="AlphaFoldDB" id="A0A6I4IX97"/>
<gene>
    <name evidence="2" type="ORF">GOQ30_17685</name>
</gene>
<accession>A0A6I4IX97</accession>
<dbReference type="EMBL" id="WQLW01000019">
    <property type="protein sequence ID" value="MVO11008.1"/>
    <property type="molecule type" value="Genomic_DNA"/>
</dbReference>
<dbReference type="Pfam" id="PF11301">
    <property type="entry name" value="DUF3103"/>
    <property type="match status" value="1"/>
</dbReference>
<keyword evidence="3" id="KW-1185">Reference proteome</keyword>
<keyword evidence="1" id="KW-0732">Signal</keyword>
<dbReference type="OrthoDB" id="6190837at2"/>
<dbReference type="PROSITE" id="PS51257">
    <property type="entry name" value="PROKAR_LIPOPROTEIN"/>
    <property type="match status" value="1"/>
</dbReference>
<feature type="signal peptide" evidence="1">
    <location>
        <begin position="1"/>
        <end position="25"/>
    </location>
</feature>
<organism evidence="2 3">
    <name type="scientific">Flavobacterium profundi</name>
    <dbReference type="NCBI Taxonomy" id="1774945"/>
    <lineage>
        <taxon>Bacteria</taxon>
        <taxon>Pseudomonadati</taxon>
        <taxon>Bacteroidota</taxon>
        <taxon>Flavobacteriia</taxon>
        <taxon>Flavobacteriales</taxon>
        <taxon>Flavobacteriaceae</taxon>
        <taxon>Flavobacterium</taxon>
    </lineage>
</organism>
<proteinExistence type="predicted"/>
<sequence>MKIMKTNFRKITSLFVLSSLFFSCSNDTSLEVENQTLTYVTTDKIELAKQVANALKTNNGAALLSSSKFKSLNEILLSEVFNELKITSSKEFITPEIEKEGVLECFIYNQEVINTKTLSDLQILFAPVDDNTKTLEGVDINGEIVFVDASQPSNKPILFIDQHGKYEFQKSMNSLNEELTKRGFDTQINAPVVSGRATAVDFNKIDAIKLSDVQEPWFKGNPEIYAIVFNFDQNFNEPNVPPLRVLQMPYIKKKNVLYTPEQPFVFWNEHTRNAATMIIMEEDSGFDYAGVINIVVQAIGTGVTLGTGDAVWTPFVVNTITAVLDEIKGSWSTDSDDEIDQYYIIRKQNITQLRSGASNNAAMTYSFETL</sequence>